<dbReference type="Gramene" id="Pp3c8_16120V3.1">
    <property type="protein sequence ID" value="Pp3c8_16120V3.1"/>
    <property type="gene ID" value="Pp3c8_16120"/>
</dbReference>
<name>A0A2K1K7H1_PHYPA</name>
<dbReference type="Proteomes" id="UP000006727">
    <property type="component" value="Chromosome 8"/>
</dbReference>
<evidence type="ECO:0000259" key="1">
    <source>
        <dbReference type="PROSITE" id="PS50404"/>
    </source>
</evidence>
<dbReference type="PANTHER" id="PTHR45288:SF2">
    <property type="entry name" value="THIOREDOXIN FAMILY PROTEIN"/>
    <property type="match status" value="1"/>
</dbReference>
<reference evidence="3" key="3">
    <citation type="submission" date="2020-12" db="UniProtKB">
        <authorList>
            <consortium name="EnsemblPlants"/>
        </authorList>
    </citation>
    <scope>IDENTIFICATION</scope>
</reference>
<dbReference type="STRING" id="3218.A0A2K1K7H1"/>
<dbReference type="RefSeq" id="XP_073391731.1">
    <property type="nucleotide sequence ID" value="XM_073535630.1"/>
</dbReference>
<dbReference type="InterPro" id="IPR040079">
    <property type="entry name" value="Glutathione_S-Trfase"/>
</dbReference>
<evidence type="ECO:0000313" key="3">
    <source>
        <dbReference type="EnsemblPlants" id="Pp3c8_16120V3.1"/>
    </source>
</evidence>
<gene>
    <name evidence="3" type="primary">LOC112285284</name>
    <name evidence="2" type="ORF">PHYPA_011619</name>
</gene>
<dbReference type="RefSeq" id="XP_024381730.1">
    <property type="nucleotide sequence ID" value="XM_024525962.2"/>
</dbReference>
<dbReference type="Pfam" id="PF13417">
    <property type="entry name" value="GST_N_3"/>
    <property type="match status" value="2"/>
</dbReference>
<evidence type="ECO:0000313" key="2">
    <source>
        <dbReference type="EMBL" id="PNR49723.1"/>
    </source>
</evidence>
<proteinExistence type="predicted"/>
<sequence length="371" mass="40437">MACSVLQLHSVLCIQLQKPSTLRESVASRGFGLRCSAEFGRNWPDSGKRSKYRTGLQLTKRRVARSIVALRSSDEGSENGVLQVAKDKEVSDLAPKSSSGGSSFLTILCPLLKFLGGGDPSAPRNTFLETATTGVASMARLPWGSQVIPEAAAARTASGQPPKRLQLYEFEACPFCRRVREALTELDLTVEVFPCPKGSLRHREFVRATGGKDQFPFFLDPNTGVSLYESSDIVQYLFNEYGAGGQPTPGLLESTLVTGWVPTLVRAGRGMQLFHRASAQPPAKMLELYSYENNQFARLVREALCELELPYILRNAGKGSSERPALLQLAGSTQVPYLVDPNTGISMPESKDIIAYLFKTYGSDSSELVSA</sequence>
<dbReference type="Gramene" id="Pp3c8_16120V3.3">
    <property type="protein sequence ID" value="Pp3c8_16120V3.3"/>
    <property type="gene ID" value="Pp3c8_16120"/>
</dbReference>
<reference evidence="2 4" key="1">
    <citation type="journal article" date="2008" name="Science">
        <title>The Physcomitrella genome reveals evolutionary insights into the conquest of land by plants.</title>
        <authorList>
            <person name="Rensing S."/>
            <person name="Lang D."/>
            <person name="Zimmer A."/>
            <person name="Terry A."/>
            <person name="Salamov A."/>
            <person name="Shapiro H."/>
            <person name="Nishiyama T."/>
            <person name="Perroud P.-F."/>
            <person name="Lindquist E."/>
            <person name="Kamisugi Y."/>
            <person name="Tanahashi T."/>
            <person name="Sakakibara K."/>
            <person name="Fujita T."/>
            <person name="Oishi K."/>
            <person name="Shin-I T."/>
            <person name="Kuroki Y."/>
            <person name="Toyoda A."/>
            <person name="Suzuki Y."/>
            <person name="Hashimoto A."/>
            <person name="Yamaguchi K."/>
            <person name="Sugano A."/>
            <person name="Kohara Y."/>
            <person name="Fujiyama A."/>
            <person name="Anterola A."/>
            <person name="Aoki S."/>
            <person name="Ashton N."/>
            <person name="Barbazuk W.B."/>
            <person name="Barker E."/>
            <person name="Bennetzen J."/>
            <person name="Bezanilla M."/>
            <person name="Blankenship R."/>
            <person name="Cho S.H."/>
            <person name="Dutcher S."/>
            <person name="Estelle M."/>
            <person name="Fawcett J.A."/>
            <person name="Gundlach H."/>
            <person name="Hanada K."/>
            <person name="Heyl A."/>
            <person name="Hicks K.A."/>
            <person name="Hugh J."/>
            <person name="Lohr M."/>
            <person name="Mayer K."/>
            <person name="Melkozernov A."/>
            <person name="Murata T."/>
            <person name="Nelson D."/>
            <person name="Pils B."/>
            <person name="Prigge M."/>
            <person name="Reiss B."/>
            <person name="Renner T."/>
            <person name="Rombauts S."/>
            <person name="Rushton P."/>
            <person name="Sanderfoot A."/>
            <person name="Schween G."/>
            <person name="Shiu S.-H."/>
            <person name="Stueber K."/>
            <person name="Theodoulou F.L."/>
            <person name="Tu H."/>
            <person name="Van de Peer Y."/>
            <person name="Verrier P.J."/>
            <person name="Waters E."/>
            <person name="Wood A."/>
            <person name="Yang L."/>
            <person name="Cove D."/>
            <person name="Cuming A."/>
            <person name="Hasebe M."/>
            <person name="Lucas S."/>
            <person name="Mishler D.B."/>
            <person name="Reski R."/>
            <person name="Grigoriev I."/>
            <person name="Quatrano R.S."/>
            <person name="Boore J.L."/>
        </authorList>
    </citation>
    <scope>NUCLEOTIDE SEQUENCE [LARGE SCALE GENOMIC DNA]</scope>
    <source>
        <strain evidence="3 4">cv. Gransden 2004</strain>
    </source>
</reference>
<dbReference type="RefSeq" id="XP_024381731.1">
    <property type="nucleotide sequence ID" value="XM_024525963.2"/>
</dbReference>
<dbReference type="SUPFAM" id="SSF52833">
    <property type="entry name" value="Thioredoxin-like"/>
    <property type="match status" value="2"/>
</dbReference>
<dbReference type="PANTHER" id="PTHR45288">
    <property type="entry name" value="THIOREDOXIN FAMILY PROTEIN"/>
    <property type="match status" value="1"/>
</dbReference>
<dbReference type="InterPro" id="IPR004045">
    <property type="entry name" value="Glutathione_S-Trfase_N"/>
</dbReference>
<dbReference type="EnsemblPlants" id="Pp3c8_16120V3.3">
    <property type="protein sequence ID" value="Pp3c8_16120V3.3"/>
    <property type="gene ID" value="Pp3c8_16120"/>
</dbReference>
<dbReference type="SFLD" id="SFLDG01202">
    <property type="entry name" value="SUF2.2"/>
    <property type="match status" value="1"/>
</dbReference>
<dbReference type="EnsemblPlants" id="Pp3c8_16120V3.1">
    <property type="protein sequence ID" value="Pp3c8_16120V3.1"/>
    <property type="gene ID" value="Pp3c8_16120"/>
</dbReference>
<dbReference type="SFLD" id="SFLDG01181">
    <property type="entry name" value="SUF2"/>
    <property type="match status" value="1"/>
</dbReference>
<dbReference type="Gramene" id="Pp3c8_16120V3.4">
    <property type="protein sequence ID" value="Pp3c8_16120V3.4"/>
    <property type="gene ID" value="Pp3c8_16120"/>
</dbReference>
<dbReference type="Gene3D" id="3.40.30.10">
    <property type="entry name" value="Glutaredoxin"/>
    <property type="match status" value="2"/>
</dbReference>
<dbReference type="RefSeq" id="XP_024381732.1">
    <property type="nucleotide sequence ID" value="XM_024525964.2"/>
</dbReference>
<dbReference type="OrthoDB" id="422574at2759"/>
<dbReference type="Gramene" id="Pp3c8_16120V3.2">
    <property type="protein sequence ID" value="Pp3c8_16120V3.2"/>
    <property type="gene ID" value="Pp3c8_16120"/>
</dbReference>
<dbReference type="EMBL" id="ABEU02000008">
    <property type="protein sequence ID" value="PNR49723.1"/>
    <property type="molecule type" value="Genomic_DNA"/>
</dbReference>
<protein>
    <recommendedName>
        <fullName evidence="1">GST N-terminal domain-containing protein</fullName>
    </recommendedName>
</protein>
<dbReference type="GeneID" id="112285284"/>
<keyword evidence="4" id="KW-1185">Reference proteome</keyword>
<dbReference type="InterPro" id="IPR036249">
    <property type="entry name" value="Thioredoxin-like_sf"/>
</dbReference>
<accession>A0A2K1K7H1</accession>
<dbReference type="PROSITE" id="PS51354">
    <property type="entry name" value="GLUTAREDOXIN_2"/>
    <property type="match status" value="2"/>
</dbReference>
<reference evidence="2 4" key="2">
    <citation type="journal article" date="2018" name="Plant J.">
        <title>The Physcomitrella patens chromosome-scale assembly reveals moss genome structure and evolution.</title>
        <authorList>
            <person name="Lang D."/>
            <person name="Ullrich K.K."/>
            <person name="Murat F."/>
            <person name="Fuchs J."/>
            <person name="Jenkins J."/>
            <person name="Haas F.B."/>
            <person name="Piednoel M."/>
            <person name="Gundlach H."/>
            <person name="Van Bel M."/>
            <person name="Meyberg R."/>
            <person name="Vives C."/>
            <person name="Morata J."/>
            <person name="Symeonidi A."/>
            <person name="Hiss M."/>
            <person name="Muchero W."/>
            <person name="Kamisugi Y."/>
            <person name="Saleh O."/>
            <person name="Blanc G."/>
            <person name="Decker E.L."/>
            <person name="van Gessel N."/>
            <person name="Grimwood J."/>
            <person name="Hayes R.D."/>
            <person name="Graham S.W."/>
            <person name="Gunter L.E."/>
            <person name="McDaniel S.F."/>
            <person name="Hoernstein S.N.W."/>
            <person name="Larsson A."/>
            <person name="Li F.W."/>
            <person name="Perroud P.F."/>
            <person name="Phillips J."/>
            <person name="Ranjan P."/>
            <person name="Rokshar D.S."/>
            <person name="Rothfels C.J."/>
            <person name="Schneider L."/>
            <person name="Shu S."/>
            <person name="Stevenson D.W."/>
            <person name="Thummler F."/>
            <person name="Tillich M."/>
            <person name="Villarreal Aguilar J.C."/>
            <person name="Widiez T."/>
            <person name="Wong G.K."/>
            <person name="Wymore A."/>
            <person name="Zhang Y."/>
            <person name="Zimmer A.D."/>
            <person name="Quatrano R.S."/>
            <person name="Mayer K.F.X."/>
            <person name="Goodstein D."/>
            <person name="Casacuberta J.M."/>
            <person name="Vandepoele K."/>
            <person name="Reski R."/>
            <person name="Cuming A.C."/>
            <person name="Tuskan G.A."/>
            <person name="Maumus F."/>
            <person name="Salse J."/>
            <person name="Schmutz J."/>
            <person name="Rensing S.A."/>
        </authorList>
    </citation>
    <scope>NUCLEOTIDE SEQUENCE [LARGE SCALE GENOMIC DNA]</scope>
    <source>
        <strain evidence="3 4">cv. Gransden 2004</strain>
    </source>
</reference>
<dbReference type="CDD" id="cd03041">
    <property type="entry name" value="GST_N_2GST_N"/>
    <property type="match status" value="2"/>
</dbReference>
<feature type="domain" description="GST N-terminal" evidence="1">
    <location>
        <begin position="284"/>
        <end position="365"/>
    </location>
</feature>
<feature type="domain" description="GST N-terminal" evidence="1">
    <location>
        <begin position="163"/>
        <end position="245"/>
    </location>
</feature>
<dbReference type="PROSITE" id="PS50404">
    <property type="entry name" value="GST_NTER"/>
    <property type="match status" value="2"/>
</dbReference>
<dbReference type="SFLD" id="SFLDS00019">
    <property type="entry name" value="Glutathione_Transferase_(cytos"/>
    <property type="match status" value="1"/>
</dbReference>
<dbReference type="PaxDb" id="3218-PP1S114_78V6.1"/>
<dbReference type="OMA" id="YENNAYA"/>
<dbReference type="EnsemblPlants" id="Pp3c8_16120V3.4">
    <property type="protein sequence ID" value="Pp3c8_16120V3.4"/>
    <property type="gene ID" value="Pp3c8_16120"/>
</dbReference>
<evidence type="ECO:0000313" key="4">
    <source>
        <dbReference type="Proteomes" id="UP000006727"/>
    </source>
</evidence>
<dbReference type="AlphaFoldDB" id="A0A2K1K7H1"/>
<organism evidence="2">
    <name type="scientific">Physcomitrium patens</name>
    <name type="common">Spreading-leaved earth moss</name>
    <name type="synonym">Physcomitrella patens</name>
    <dbReference type="NCBI Taxonomy" id="3218"/>
    <lineage>
        <taxon>Eukaryota</taxon>
        <taxon>Viridiplantae</taxon>
        <taxon>Streptophyta</taxon>
        <taxon>Embryophyta</taxon>
        <taxon>Bryophyta</taxon>
        <taxon>Bryophytina</taxon>
        <taxon>Bryopsida</taxon>
        <taxon>Funariidae</taxon>
        <taxon>Funariales</taxon>
        <taxon>Funariaceae</taxon>
        <taxon>Physcomitrium</taxon>
    </lineage>
</organism>
<dbReference type="EnsemblPlants" id="Pp3c8_16120V3.2">
    <property type="protein sequence ID" value="Pp3c8_16120V3.2"/>
    <property type="gene ID" value="Pp3c8_16120"/>
</dbReference>